<evidence type="ECO:0000313" key="5">
    <source>
        <dbReference type="Proteomes" id="UP001153737"/>
    </source>
</evidence>
<feature type="transmembrane region" description="Helical" evidence="2">
    <location>
        <begin position="875"/>
        <end position="894"/>
    </location>
</feature>
<feature type="transmembrane region" description="Helical" evidence="2">
    <location>
        <begin position="964"/>
        <end position="988"/>
    </location>
</feature>
<evidence type="ECO:0000256" key="2">
    <source>
        <dbReference type="SAM" id="Phobius"/>
    </source>
</evidence>
<feature type="domain" description="Double jelly roll-like" evidence="3">
    <location>
        <begin position="108"/>
        <end position="415"/>
    </location>
</feature>
<dbReference type="CDD" id="cd17352">
    <property type="entry name" value="MFS_MCT_SLC16"/>
    <property type="match status" value="1"/>
</dbReference>
<name>A0A9N9X518_PHACE</name>
<dbReference type="Pfam" id="PF21738">
    <property type="entry name" value="DJR-like_dom"/>
    <property type="match status" value="1"/>
</dbReference>
<feature type="compositionally biased region" description="Basic and acidic residues" evidence="1">
    <location>
        <begin position="575"/>
        <end position="590"/>
    </location>
</feature>
<dbReference type="Pfam" id="PF07690">
    <property type="entry name" value="MFS_1"/>
    <property type="match status" value="2"/>
</dbReference>
<dbReference type="AlphaFoldDB" id="A0A9N9X518"/>
<gene>
    <name evidence="4" type="ORF">PHAECO_LOCUS10701</name>
</gene>
<feature type="transmembrane region" description="Helical" evidence="2">
    <location>
        <begin position="696"/>
        <end position="718"/>
    </location>
</feature>
<reference evidence="4" key="2">
    <citation type="submission" date="2022-10" db="EMBL/GenBank/DDBJ databases">
        <authorList>
            <consortium name="ENA_rothamsted_submissions"/>
            <consortium name="culmorum"/>
            <person name="King R."/>
        </authorList>
    </citation>
    <scope>NUCLEOTIDE SEQUENCE</scope>
</reference>
<dbReference type="EMBL" id="OU896713">
    <property type="protein sequence ID" value="CAG9823917.1"/>
    <property type="molecule type" value="Genomic_DNA"/>
</dbReference>
<dbReference type="PANTHER" id="PTHR36159:SF1">
    <property type="entry name" value="RETROVIRUS-RELATED POL POLYPROTEIN FROM TRANSPOSON 412-LIKE PROTEIN"/>
    <property type="match status" value="1"/>
</dbReference>
<dbReference type="SUPFAM" id="SSF103473">
    <property type="entry name" value="MFS general substrate transporter"/>
    <property type="match status" value="1"/>
</dbReference>
<evidence type="ECO:0000259" key="3">
    <source>
        <dbReference type="Pfam" id="PF21738"/>
    </source>
</evidence>
<proteinExistence type="predicted"/>
<feature type="region of interest" description="Disordered" evidence="1">
    <location>
        <begin position="546"/>
        <end position="603"/>
    </location>
</feature>
<dbReference type="GO" id="GO:0022857">
    <property type="term" value="F:transmembrane transporter activity"/>
    <property type="evidence" value="ECO:0007669"/>
    <property type="project" value="InterPro"/>
</dbReference>
<dbReference type="PANTHER" id="PTHR36159">
    <property type="entry name" value="PROTEIN CBG23766"/>
    <property type="match status" value="1"/>
</dbReference>
<reference evidence="4" key="1">
    <citation type="submission" date="2022-01" db="EMBL/GenBank/DDBJ databases">
        <authorList>
            <person name="King R."/>
        </authorList>
    </citation>
    <scope>NUCLEOTIDE SEQUENCE</scope>
</reference>
<keyword evidence="5" id="KW-1185">Reference proteome</keyword>
<keyword evidence="2" id="KW-0472">Membrane</keyword>
<feature type="transmembrane region" description="Helical" evidence="2">
    <location>
        <begin position="758"/>
        <end position="783"/>
    </location>
</feature>
<sequence length="1146" mass="128557">MFQANAKADEANESDANSIPGPPDGGYGWVVVFASFMCNMVVDGVSYCFGIFLDDLAKYYGASQGKVAWNSDEIRIAVNFQDLILDIAESYIYIEGKFIPNDLAKTCHLSNNALAFLFDEIRYEMGGEQVCLIRKPGITTTMKSMISYGETSTKFLDTVGWGLDENKQVILDTPSHTFSGKLPLKFLMGFAEDYNKGILNIKQELILIIARSFKNSYMGEVDANVTINKIEWKIRHVMPSDRQKLKLLNRLNKSSTAKIKLAYRMWDLYELPAIRETASDIWAIKTTSSLERPRYIIIGFQSSDNTDDRSKDATKFIHAGVNNIRLYLNSEVYPYERWNLDFDRKLDAVAYYAYENFQRSYYGKDMGEPMMSIEEFRKNPLFIIDCYHQPDAMKTSTVDIKLEFETRETKFPPNTKRGSGSHIKMAAAKDVLIAELDKFRKSDLIDLIVYQKLPSKVNISGNVLELHRKLERVWSYEQETEESVCSDAGETTDNYCYKKTCTQEKIKVQVLVAKEVLQDKLISELEKRISNLEEIINLIKNCKHLPNEPNTKTKQLQPPMGEGTNTHTSTFGKHNANERNHHKNNEKEDSATNSTKNAISPAITSEQVRDAIKNAQQQSGWHKQSSNRKYKRKPIVGNSKQIDSIKTITKQGYLHVYSLVEETTPGELEQGLKITAPHIPFQCEILNKQNGKCSMYGCRVTCLAGALVSAASFGLSVLCPSVEWLMIVYGVGGGLGFGLMYVPAVVNVGYYFEKRRSLATGIAVCGSGFGTFAFAPLGAYFLNSYGWKGANLVLAGICLSCVIFAILMKPIAYEKKSDEAAVVDAGLQLSSENVTKSLGIDKESASLFISIIGFTNTLGRIVCGFIADLPQVNTLLLNNVCLIVMGLAVAAGPFCHTFTAYTCMSIAYGSAMAGYISLASILLVEYLGLESLTSSFGLLLLFRGTAAFIGSPLAGMLYDSTHSYTASFLVASVFFGAATVTAFCIPLIERRKNKSVDEKSVSDRIQEPDERQKPSQYRESDTSSHKNIHHKKQTNTAGVHWDQRECIQSWRGCKYALKTTDTSGISDKQISYAIHKAETNQMFKYIELGCQNNENESEDRERMTVSRKKNEGNFDILEKEKENFKEVPPKVWLYLTRSLQMSPRRK</sequence>
<keyword evidence="2" id="KW-0812">Transmembrane</keyword>
<accession>A0A9N9X518</accession>
<feature type="transmembrane region" description="Helical" evidence="2">
    <location>
        <begin position="724"/>
        <end position="746"/>
    </location>
</feature>
<protein>
    <recommendedName>
        <fullName evidence="3">Double jelly roll-like domain-containing protein</fullName>
    </recommendedName>
</protein>
<feature type="transmembrane region" description="Helical" evidence="2">
    <location>
        <begin position="936"/>
        <end position="958"/>
    </location>
</feature>
<feature type="region of interest" description="Disordered" evidence="1">
    <location>
        <begin position="1"/>
        <end position="20"/>
    </location>
</feature>
<organism evidence="4 5">
    <name type="scientific">Phaedon cochleariae</name>
    <name type="common">Mustard beetle</name>
    <dbReference type="NCBI Taxonomy" id="80249"/>
    <lineage>
        <taxon>Eukaryota</taxon>
        <taxon>Metazoa</taxon>
        <taxon>Ecdysozoa</taxon>
        <taxon>Arthropoda</taxon>
        <taxon>Hexapoda</taxon>
        <taxon>Insecta</taxon>
        <taxon>Pterygota</taxon>
        <taxon>Neoptera</taxon>
        <taxon>Endopterygota</taxon>
        <taxon>Coleoptera</taxon>
        <taxon>Polyphaga</taxon>
        <taxon>Cucujiformia</taxon>
        <taxon>Chrysomeloidea</taxon>
        <taxon>Chrysomelidae</taxon>
        <taxon>Chrysomelinae</taxon>
        <taxon>Chrysomelini</taxon>
        <taxon>Phaedon</taxon>
    </lineage>
</organism>
<evidence type="ECO:0000313" key="4">
    <source>
        <dbReference type="EMBL" id="CAG9823917.1"/>
    </source>
</evidence>
<feature type="compositionally biased region" description="Polar residues" evidence="1">
    <location>
        <begin position="591"/>
        <end position="603"/>
    </location>
</feature>
<feature type="compositionally biased region" description="Basic and acidic residues" evidence="1">
    <location>
        <begin position="996"/>
        <end position="1024"/>
    </location>
</feature>
<dbReference type="Gene3D" id="1.20.1250.20">
    <property type="entry name" value="MFS general substrate transporter like domains"/>
    <property type="match status" value="2"/>
</dbReference>
<dbReference type="InterPro" id="IPR011701">
    <property type="entry name" value="MFS"/>
</dbReference>
<dbReference type="Proteomes" id="UP001153737">
    <property type="component" value="Chromosome 7"/>
</dbReference>
<feature type="compositionally biased region" description="Polar residues" evidence="1">
    <location>
        <begin position="563"/>
        <end position="572"/>
    </location>
</feature>
<keyword evidence="2" id="KW-1133">Transmembrane helix</keyword>
<feature type="transmembrane region" description="Helical" evidence="2">
    <location>
        <begin position="906"/>
        <end position="924"/>
    </location>
</feature>
<feature type="transmembrane region" description="Helical" evidence="2">
    <location>
        <begin position="789"/>
        <end position="807"/>
    </location>
</feature>
<dbReference type="InterPro" id="IPR036259">
    <property type="entry name" value="MFS_trans_sf"/>
</dbReference>
<dbReference type="OrthoDB" id="6761856at2759"/>
<evidence type="ECO:0000256" key="1">
    <source>
        <dbReference type="SAM" id="MobiDB-lite"/>
    </source>
</evidence>
<feature type="region of interest" description="Disordered" evidence="1">
    <location>
        <begin position="996"/>
        <end position="1036"/>
    </location>
</feature>
<dbReference type="InterPro" id="IPR049512">
    <property type="entry name" value="DJR-like_dom"/>
</dbReference>